<dbReference type="Pfam" id="PF18969">
    <property type="entry name" value="DUF5708"/>
    <property type="match status" value="1"/>
</dbReference>
<feature type="transmembrane region" description="Helical" evidence="1">
    <location>
        <begin position="34"/>
        <end position="53"/>
    </location>
</feature>
<dbReference type="AlphaFoldDB" id="A0A640T0Y9"/>
<dbReference type="GeneID" id="90925373"/>
<accession>A0A640T0Y9</accession>
<keyword evidence="3" id="KW-1185">Reference proteome</keyword>
<dbReference type="RefSeq" id="WP_085925500.1">
    <property type="nucleotide sequence ID" value="NZ_BLIO01000001.1"/>
</dbReference>
<gene>
    <name evidence="2" type="ORF">Sgleb_33520</name>
</gene>
<protein>
    <submittedName>
        <fullName evidence="2">Uncharacterized protein</fullName>
    </submittedName>
</protein>
<organism evidence="2 3">
    <name type="scientific">Streptomyces glebosus</name>
    <dbReference type="NCBI Taxonomy" id="249580"/>
    <lineage>
        <taxon>Bacteria</taxon>
        <taxon>Bacillati</taxon>
        <taxon>Actinomycetota</taxon>
        <taxon>Actinomycetes</taxon>
        <taxon>Kitasatosporales</taxon>
        <taxon>Streptomycetaceae</taxon>
        <taxon>Streptomyces</taxon>
    </lineage>
</organism>
<name>A0A640T0Y9_9ACTN</name>
<dbReference type="Proteomes" id="UP000430079">
    <property type="component" value="Unassembled WGS sequence"/>
</dbReference>
<dbReference type="EMBL" id="BLIO01000001">
    <property type="protein sequence ID" value="GFE15305.1"/>
    <property type="molecule type" value="Genomic_DNA"/>
</dbReference>
<evidence type="ECO:0000256" key="1">
    <source>
        <dbReference type="SAM" id="Phobius"/>
    </source>
</evidence>
<sequence>MKGIAIGIVVAIVGLALWLSTEEVENSVISLHKAGLILAIIGAAEALFALLGLGKKTKK</sequence>
<evidence type="ECO:0000313" key="2">
    <source>
        <dbReference type="EMBL" id="GFE15305.1"/>
    </source>
</evidence>
<keyword evidence="1" id="KW-1133">Transmembrane helix</keyword>
<evidence type="ECO:0000313" key="3">
    <source>
        <dbReference type="Proteomes" id="UP000430079"/>
    </source>
</evidence>
<proteinExistence type="predicted"/>
<comment type="caution">
    <text evidence="2">The sequence shown here is derived from an EMBL/GenBank/DDBJ whole genome shotgun (WGS) entry which is preliminary data.</text>
</comment>
<reference evidence="2 3" key="1">
    <citation type="submission" date="2019-12" db="EMBL/GenBank/DDBJ databases">
        <title>Whole genome shotgun sequence of Streptomyces hygroscopicus subsp. glebosus NBRC 13786.</title>
        <authorList>
            <person name="Ichikawa N."/>
            <person name="Kimura A."/>
            <person name="Kitahashi Y."/>
            <person name="Komaki H."/>
            <person name="Tamura T."/>
        </authorList>
    </citation>
    <scope>NUCLEOTIDE SEQUENCE [LARGE SCALE GENOMIC DNA]</scope>
    <source>
        <strain evidence="2 3">NBRC 13786</strain>
    </source>
</reference>
<keyword evidence="1" id="KW-0472">Membrane</keyword>
<keyword evidence="1" id="KW-0812">Transmembrane</keyword>
<dbReference type="InterPro" id="IPR043762">
    <property type="entry name" value="DUF5708"/>
</dbReference>